<dbReference type="Proteomes" id="UP000019241">
    <property type="component" value="Unassembled WGS sequence"/>
</dbReference>
<reference evidence="2 3" key="1">
    <citation type="submission" date="2012-12" db="EMBL/GenBank/DDBJ databases">
        <title>Novel taxa of Listeriaceae from agricultural environments in the United States.</title>
        <authorList>
            <person name="den Bakker H.C."/>
            <person name="Allred A."/>
            <person name="Warchocki S."/>
            <person name="Wright E.M."/>
            <person name="Burrell A."/>
            <person name="Nightingale K.K."/>
            <person name="Kephart D."/>
            <person name="Wiedmann M."/>
        </authorList>
    </citation>
    <scope>NUCLEOTIDE SEQUENCE [LARGE SCALE GENOMIC DNA]</scope>
    <source>
        <strain evidence="2 3">FSL S10-1203</strain>
    </source>
</reference>
<accession>W7DNY4</accession>
<dbReference type="Pfam" id="PF20622">
    <property type="entry name" value="Big_15"/>
    <property type="match status" value="1"/>
</dbReference>
<evidence type="ECO:0000313" key="2">
    <source>
        <dbReference type="EMBL" id="EUJ47033.1"/>
    </source>
</evidence>
<dbReference type="AlphaFoldDB" id="W7DNY4"/>
<dbReference type="RefSeq" id="WP_128080400.1">
    <property type="nucleotide sequence ID" value="NZ_AODM01000073.1"/>
</dbReference>
<dbReference type="InterPro" id="IPR046746">
    <property type="entry name" value="Big_15"/>
</dbReference>
<evidence type="ECO:0000313" key="3">
    <source>
        <dbReference type="Proteomes" id="UP000019241"/>
    </source>
</evidence>
<proteinExistence type="predicted"/>
<name>W7DNY4_9LIST</name>
<protein>
    <recommendedName>
        <fullName evidence="1">Bacterial Ig domain-containing protein</fullName>
    </recommendedName>
</protein>
<evidence type="ECO:0000259" key="1">
    <source>
        <dbReference type="Pfam" id="PF20622"/>
    </source>
</evidence>
<dbReference type="EMBL" id="AODM01000073">
    <property type="protein sequence ID" value="EUJ47033.1"/>
    <property type="molecule type" value="Genomic_DNA"/>
</dbReference>
<gene>
    <name evidence="2" type="ORF">MCOL2_18569</name>
</gene>
<sequence>MSLSKKNEVVTQGTITADSYLVGGADKYIHGTTTGDVAKVKMMVNGHLIDAQRLVEADGSYKYYVGDQITSVNDSVTMIAYDAKGKELDRTNVSLTQTTGTLALNAYTLGDSYLTGKTTGRCEKSSTFSEWSSHIYCFCKS</sequence>
<comment type="caution">
    <text evidence="2">The sequence shown here is derived from an EMBL/GenBank/DDBJ whole genome shotgun (WGS) entry which is preliminary data.</text>
</comment>
<dbReference type="PATRIC" id="fig|1265822.4.peg.3786"/>
<organism evidence="2 3">
    <name type="scientific">Listeria fleischmannii FSL S10-1203</name>
    <dbReference type="NCBI Taxonomy" id="1265822"/>
    <lineage>
        <taxon>Bacteria</taxon>
        <taxon>Bacillati</taxon>
        <taxon>Bacillota</taxon>
        <taxon>Bacilli</taxon>
        <taxon>Bacillales</taxon>
        <taxon>Listeriaceae</taxon>
        <taxon>Listeria</taxon>
    </lineage>
</organism>
<feature type="domain" description="Bacterial Ig" evidence="1">
    <location>
        <begin position="13"/>
        <end position="96"/>
    </location>
</feature>